<protein>
    <recommendedName>
        <fullName evidence="1">GGDEF domain-containing protein</fullName>
    </recommendedName>
</protein>
<evidence type="ECO:0000259" key="1">
    <source>
        <dbReference type="PROSITE" id="PS50887"/>
    </source>
</evidence>
<proteinExistence type="predicted"/>
<dbReference type="SMART" id="SM00267">
    <property type="entry name" value="GGDEF"/>
    <property type="match status" value="1"/>
</dbReference>
<dbReference type="InterPro" id="IPR050469">
    <property type="entry name" value="Diguanylate_Cyclase"/>
</dbReference>
<evidence type="ECO:0000313" key="2">
    <source>
        <dbReference type="EMBL" id="SUZ97860.1"/>
    </source>
</evidence>
<dbReference type="InterPro" id="IPR000160">
    <property type="entry name" value="GGDEF_dom"/>
</dbReference>
<dbReference type="Gene3D" id="3.30.450.40">
    <property type="match status" value="1"/>
</dbReference>
<dbReference type="EMBL" id="UINC01002548">
    <property type="protein sequence ID" value="SUZ97860.1"/>
    <property type="molecule type" value="Genomic_DNA"/>
</dbReference>
<dbReference type="SUPFAM" id="SSF55073">
    <property type="entry name" value="Nucleotide cyclase"/>
    <property type="match status" value="1"/>
</dbReference>
<dbReference type="NCBIfam" id="TIGR00254">
    <property type="entry name" value="GGDEF"/>
    <property type="match status" value="1"/>
</dbReference>
<feature type="non-terminal residue" evidence="2">
    <location>
        <position position="1"/>
    </location>
</feature>
<feature type="domain" description="GGDEF" evidence="1">
    <location>
        <begin position="422"/>
        <end position="555"/>
    </location>
</feature>
<sequence length="556" mass="63566">VAITIILVLSFILFILPTLTDSIFIKIFVFISVLALLYQYIIDPSDNSTKIDRSLNGIGNTPKTNNVNKELKENYDSLLELVFNMIISMNPDYKCATYMLSPNVDTLVLQKSTSNDFPEQIVKDNPLIIKIIDIDNPSLIQQNEEKNAWIDLFGDKSWRGSECMMGIRLKYNNHVGGCLLLMVDHFKTVNNRDKNILSYLGKYLSMGISRLQRIEKLLGDKDFRIRISKLFNQLNITSKEDELLDEVKALCRSLLRYDKLTITFPKPNSSTAKVKMIDGFSEDSKLGDIIEIDNTLHGLPYKLGKIINSSNWTEKYSVTGRFIQGDIQQYNFNSILSIPIRYDNNILGAISIERLEESIFSNKDIQFLELLADTMGSILTWKNEYSKMYKSAIHDGLTDLLNHKAYKERLAEELSRAKRFKQSLVLLILDLDKFKRINDTYGHLYGDYVLSEISKILKDSVRNIDICARYGGEEFAIVLVNTDVENAQPVAERIIEKVSEFHFNKDGIEERMTISAGMSEYPMHSIEMKELIAHADLAMYEVKKNGGNSIIAHGDY</sequence>
<dbReference type="InterPro" id="IPR003018">
    <property type="entry name" value="GAF"/>
</dbReference>
<gene>
    <name evidence="2" type="ORF">METZ01_LOCUS50714</name>
</gene>
<dbReference type="Gene3D" id="3.30.70.270">
    <property type="match status" value="1"/>
</dbReference>
<organism evidence="2">
    <name type="scientific">marine metagenome</name>
    <dbReference type="NCBI Taxonomy" id="408172"/>
    <lineage>
        <taxon>unclassified sequences</taxon>
        <taxon>metagenomes</taxon>
        <taxon>ecological metagenomes</taxon>
    </lineage>
</organism>
<reference evidence="2" key="1">
    <citation type="submission" date="2018-05" db="EMBL/GenBank/DDBJ databases">
        <authorList>
            <person name="Lanie J.A."/>
            <person name="Ng W.-L."/>
            <person name="Kazmierczak K.M."/>
            <person name="Andrzejewski T.M."/>
            <person name="Davidsen T.M."/>
            <person name="Wayne K.J."/>
            <person name="Tettelin H."/>
            <person name="Glass J.I."/>
            <person name="Rusch D."/>
            <person name="Podicherti R."/>
            <person name="Tsui H.-C.T."/>
            <person name="Winkler M.E."/>
        </authorList>
    </citation>
    <scope>NUCLEOTIDE SEQUENCE</scope>
</reference>
<dbReference type="AlphaFoldDB" id="A0A381S1C8"/>
<dbReference type="PROSITE" id="PS50887">
    <property type="entry name" value="GGDEF"/>
    <property type="match status" value="1"/>
</dbReference>
<dbReference type="Pfam" id="PF01590">
    <property type="entry name" value="GAF"/>
    <property type="match status" value="1"/>
</dbReference>
<dbReference type="SUPFAM" id="SSF55781">
    <property type="entry name" value="GAF domain-like"/>
    <property type="match status" value="1"/>
</dbReference>
<dbReference type="GO" id="GO:0052621">
    <property type="term" value="F:diguanylate cyclase activity"/>
    <property type="evidence" value="ECO:0007669"/>
    <property type="project" value="TreeGrafter"/>
</dbReference>
<dbReference type="InterPro" id="IPR029016">
    <property type="entry name" value="GAF-like_dom_sf"/>
</dbReference>
<name>A0A381S1C8_9ZZZZ</name>
<dbReference type="InterPro" id="IPR043128">
    <property type="entry name" value="Rev_trsase/Diguanyl_cyclase"/>
</dbReference>
<dbReference type="PANTHER" id="PTHR45138">
    <property type="entry name" value="REGULATORY COMPONENTS OF SENSORY TRANSDUCTION SYSTEM"/>
    <property type="match status" value="1"/>
</dbReference>
<dbReference type="Pfam" id="PF00990">
    <property type="entry name" value="GGDEF"/>
    <property type="match status" value="1"/>
</dbReference>
<dbReference type="InterPro" id="IPR029787">
    <property type="entry name" value="Nucleotide_cyclase"/>
</dbReference>
<dbReference type="PANTHER" id="PTHR45138:SF9">
    <property type="entry name" value="DIGUANYLATE CYCLASE DGCM-RELATED"/>
    <property type="match status" value="1"/>
</dbReference>
<accession>A0A381S1C8</accession>
<dbReference type="CDD" id="cd01949">
    <property type="entry name" value="GGDEF"/>
    <property type="match status" value="1"/>
</dbReference>
<dbReference type="FunFam" id="3.30.70.270:FF:000001">
    <property type="entry name" value="Diguanylate cyclase domain protein"/>
    <property type="match status" value="1"/>
</dbReference>